<reference evidence="2" key="1">
    <citation type="journal article" date="2023" name="G3 (Bethesda)">
        <title>Genome assembly and association tests identify interacting loci associated with vigor, precocity, and sex in interspecific pistachio rootstocks.</title>
        <authorList>
            <person name="Palmer W."/>
            <person name="Jacygrad E."/>
            <person name="Sagayaradj S."/>
            <person name="Cavanaugh K."/>
            <person name="Han R."/>
            <person name="Bertier L."/>
            <person name="Beede B."/>
            <person name="Kafkas S."/>
            <person name="Golino D."/>
            <person name="Preece J."/>
            <person name="Michelmore R."/>
        </authorList>
    </citation>
    <scope>NUCLEOTIDE SEQUENCE [LARGE SCALE GENOMIC DNA]</scope>
</reference>
<accession>A0ACC0ZMP4</accession>
<evidence type="ECO:0000313" key="2">
    <source>
        <dbReference type="Proteomes" id="UP001163603"/>
    </source>
</evidence>
<proteinExistence type="predicted"/>
<dbReference type="EMBL" id="CM047736">
    <property type="protein sequence ID" value="KAJ0053898.1"/>
    <property type="molecule type" value="Genomic_DNA"/>
</dbReference>
<organism evidence="1 2">
    <name type="scientific">Pistacia integerrima</name>
    <dbReference type="NCBI Taxonomy" id="434235"/>
    <lineage>
        <taxon>Eukaryota</taxon>
        <taxon>Viridiplantae</taxon>
        <taxon>Streptophyta</taxon>
        <taxon>Embryophyta</taxon>
        <taxon>Tracheophyta</taxon>
        <taxon>Spermatophyta</taxon>
        <taxon>Magnoliopsida</taxon>
        <taxon>eudicotyledons</taxon>
        <taxon>Gunneridae</taxon>
        <taxon>Pentapetalae</taxon>
        <taxon>rosids</taxon>
        <taxon>malvids</taxon>
        <taxon>Sapindales</taxon>
        <taxon>Anacardiaceae</taxon>
        <taxon>Pistacia</taxon>
    </lineage>
</organism>
<evidence type="ECO:0000313" key="1">
    <source>
        <dbReference type="EMBL" id="KAJ0053898.1"/>
    </source>
</evidence>
<dbReference type="Proteomes" id="UP001163603">
    <property type="component" value="Chromosome 1"/>
</dbReference>
<name>A0ACC0ZMP4_9ROSI</name>
<comment type="caution">
    <text evidence="1">The sequence shown here is derived from an EMBL/GenBank/DDBJ whole genome shotgun (WGS) entry which is preliminary data.</text>
</comment>
<keyword evidence="2" id="KW-1185">Reference proteome</keyword>
<sequence length="94" mass="10779">MKNSFYQPKVENINTIREANMCQQHLDDAIQRVEKLKLLVKVSESTIQEINELQAVNIMSTKFSTEDSAGCKRKRNPSINSLEETYSPTLALNY</sequence>
<gene>
    <name evidence="1" type="ORF">Pint_02090</name>
</gene>
<protein>
    <submittedName>
        <fullName evidence="1">Uncharacterized protein</fullName>
    </submittedName>
</protein>